<dbReference type="InterPro" id="IPR015943">
    <property type="entry name" value="WD40/YVTN_repeat-like_dom_sf"/>
</dbReference>
<dbReference type="RefSeq" id="XP_035339617.1">
    <property type="nucleotide sequence ID" value="XM_035483724.1"/>
</dbReference>
<dbReference type="KEGG" id="trg:TRUGW13939_00517"/>
<dbReference type="GeneID" id="55988030"/>
<keyword evidence="3" id="KW-1185">Reference proteome</keyword>
<dbReference type="Gene3D" id="2.130.10.10">
    <property type="entry name" value="YVTN repeat-like/Quinoprotein amine dehydrogenase"/>
    <property type="match status" value="1"/>
</dbReference>
<evidence type="ECO:0000313" key="2">
    <source>
        <dbReference type="EMBL" id="QKX53438.1"/>
    </source>
</evidence>
<gene>
    <name evidence="2" type="ORF">TRUGW13939_00517</name>
</gene>
<dbReference type="Gene3D" id="1.20.1280.50">
    <property type="match status" value="1"/>
</dbReference>
<dbReference type="SMART" id="SM00256">
    <property type="entry name" value="FBOX"/>
    <property type="match status" value="1"/>
</dbReference>
<dbReference type="InterPro" id="IPR001810">
    <property type="entry name" value="F-box_dom"/>
</dbReference>
<protein>
    <recommendedName>
        <fullName evidence="1">F-box domain-containing protein</fullName>
    </recommendedName>
</protein>
<reference evidence="3" key="1">
    <citation type="submission" date="2020-06" db="EMBL/GenBank/DDBJ databases">
        <title>A chromosome-scale genome assembly of Talaromyces rugulosus W13939.</title>
        <authorList>
            <person name="Wang B."/>
            <person name="Guo L."/>
            <person name="Ye K."/>
            <person name="Wang L."/>
        </authorList>
    </citation>
    <scope>NUCLEOTIDE SEQUENCE [LARGE SCALE GENOMIC DNA]</scope>
    <source>
        <strain evidence="3">W13939</strain>
    </source>
</reference>
<dbReference type="InterPro" id="IPR036047">
    <property type="entry name" value="F-box-like_dom_sf"/>
</dbReference>
<dbReference type="InterPro" id="IPR036322">
    <property type="entry name" value="WD40_repeat_dom_sf"/>
</dbReference>
<dbReference type="PROSITE" id="PS50181">
    <property type="entry name" value="FBOX"/>
    <property type="match status" value="1"/>
</dbReference>
<dbReference type="AlphaFoldDB" id="A0A7H8QHI2"/>
<dbReference type="EMBL" id="CP055898">
    <property type="protein sequence ID" value="QKX53438.1"/>
    <property type="molecule type" value="Genomic_DNA"/>
</dbReference>
<dbReference type="Pfam" id="PF12937">
    <property type="entry name" value="F-box-like"/>
    <property type="match status" value="1"/>
</dbReference>
<dbReference type="SUPFAM" id="SSF81383">
    <property type="entry name" value="F-box domain"/>
    <property type="match status" value="1"/>
</dbReference>
<name>A0A7H8QHI2_TALRU</name>
<proteinExistence type="predicted"/>
<dbReference type="Proteomes" id="UP000509510">
    <property type="component" value="Chromosome I"/>
</dbReference>
<dbReference type="SUPFAM" id="SSF50978">
    <property type="entry name" value="WD40 repeat-like"/>
    <property type="match status" value="1"/>
</dbReference>
<sequence length="586" mass="65801">MLADLPSEIIYHIALYLPVASSLTHLAQTCRRLHDIVSADAIFRAFVQSRFSPSVEGIPPFWKDVSQALTSRSRALDKCAIIARFMLPSPDVKVVGIDQPTRHDRPTIGYRPCLDSYEVWTGGRWEDREEVLAWGAAEKIFLRIRSTGNSADEKWLRFNDLEDVSSHDDIRSVHLLRPNHPGKTAGNEHIIYGRARGDVAHVAINPDDATYTVQQTFVTNRTEVHSLDLSPGPAPILAIHNASDSISLYRTVTEDSQVSSFASLKGETEEGTPRHYSKFLSPTRLAVGYGKKIDTIAVSDIVEDHISTCREFFFSDDPFESRLWPQRKARVGAITPLSVDMNGENAHGEVFLAGWGNSRVRLHDLRSPRMYEREYIDVMDSNPIYCIQPVNNRFLVGAGAEAIINIFDLRMQNAYSHFDAKLSEHNNQAKPKGGEYSCFLSHQPPGESRKRYALYRGPIYTMSSPSPTSSTIYTGILKGVMRLNLGSTDDLLGSSSNWYQNHLDLTVDDINQNPSSAPSPIGDVKIMGLSGYERPSPEAKSVSAKLRSQVPFCSISETDRLRESETGWDRRWRRVDENQSWRSRGD</sequence>
<feature type="domain" description="F-box" evidence="1">
    <location>
        <begin position="1"/>
        <end position="46"/>
    </location>
</feature>
<organism evidence="2 3">
    <name type="scientific">Talaromyces rugulosus</name>
    <name type="common">Penicillium rugulosum</name>
    <dbReference type="NCBI Taxonomy" id="121627"/>
    <lineage>
        <taxon>Eukaryota</taxon>
        <taxon>Fungi</taxon>
        <taxon>Dikarya</taxon>
        <taxon>Ascomycota</taxon>
        <taxon>Pezizomycotina</taxon>
        <taxon>Eurotiomycetes</taxon>
        <taxon>Eurotiomycetidae</taxon>
        <taxon>Eurotiales</taxon>
        <taxon>Trichocomaceae</taxon>
        <taxon>Talaromyces</taxon>
        <taxon>Talaromyces sect. Islandici</taxon>
    </lineage>
</organism>
<accession>A0A7H8QHI2</accession>
<evidence type="ECO:0000313" key="3">
    <source>
        <dbReference type="Proteomes" id="UP000509510"/>
    </source>
</evidence>
<dbReference type="OrthoDB" id="1259151at2759"/>
<evidence type="ECO:0000259" key="1">
    <source>
        <dbReference type="PROSITE" id="PS50181"/>
    </source>
</evidence>